<dbReference type="AlphaFoldDB" id="A0A9N8ZQT8"/>
<dbReference type="EC" id="3.4.11.21" evidence="4"/>
<evidence type="ECO:0000256" key="3">
    <source>
        <dbReference type="ARBA" id="ARBA00008290"/>
    </source>
</evidence>
<dbReference type="Gene3D" id="3.40.630.10">
    <property type="entry name" value="Zn peptidases"/>
    <property type="match status" value="1"/>
</dbReference>
<dbReference type="PANTHER" id="PTHR28570:SF3">
    <property type="entry name" value="ASPARTYL AMINOPEPTIDASE"/>
    <property type="match status" value="1"/>
</dbReference>
<name>A0A9N8ZQT8_9GLOM</name>
<dbReference type="SUPFAM" id="SSF101821">
    <property type="entry name" value="Aminopeptidase/glucanase lid domain"/>
    <property type="match status" value="1"/>
</dbReference>
<evidence type="ECO:0000256" key="1">
    <source>
        <dbReference type="ARBA" id="ARBA00001335"/>
    </source>
</evidence>
<keyword evidence="10 11" id="KW-0482">Metalloprotease</keyword>
<keyword evidence="13" id="KW-1185">Reference proteome</keyword>
<evidence type="ECO:0000256" key="6">
    <source>
        <dbReference type="ARBA" id="ARBA00022670"/>
    </source>
</evidence>
<protein>
    <recommendedName>
        <fullName evidence="4">aspartyl aminopeptidase</fullName>
        <ecNumber evidence="4">3.4.11.21</ecNumber>
    </recommendedName>
</protein>
<evidence type="ECO:0000256" key="4">
    <source>
        <dbReference type="ARBA" id="ARBA00011965"/>
    </source>
</evidence>
<dbReference type="GO" id="GO:0000324">
    <property type="term" value="C:fungal-type vacuole"/>
    <property type="evidence" value="ECO:0007669"/>
    <property type="project" value="TreeGrafter"/>
</dbReference>
<reference evidence="12" key="1">
    <citation type="submission" date="2021-06" db="EMBL/GenBank/DDBJ databases">
        <authorList>
            <person name="Kallberg Y."/>
            <person name="Tangrot J."/>
            <person name="Rosling A."/>
        </authorList>
    </citation>
    <scope>NUCLEOTIDE SEQUENCE</scope>
    <source>
        <strain evidence="12">FL966</strain>
    </source>
</reference>
<keyword evidence="6 11" id="KW-0645">Protease</keyword>
<keyword evidence="5 11" id="KW-0031">Aminopeptidase</keyword>
<dbReference type="NCBIfam" id="NF002759">
    <property type="entry name" value="PRK02813.1"/>
    <property type="match status" value="1"/>
</dbReference>
<evidence type="ECO:0000256" key="2">
    <source>
        <dbReference type="ARBA" id="ARBA00001947"/>
    </source>
</evidence>
<dbReference type="EMBL" id="CAJVQA010001155">
    <property type="protein sequence ID" value="CAG8504655.1"/>
    <property type="molecule type" value="Genomic_DNA"/>
</dbReference>
<gene>
    <name evidence="12" type="ORF">CPELLU_LOCUS2620</name>
</gene>
<dbReference type="InterPro" id="IPR023358">
    <property type="entry name" value="Peptidase_M18_dom2"/>
</dbReference>
<comment type="caution">
    <text evidence="12">The sequence shown here is derived from an EMBL/GenBank/DDBJ whole genome shotgun (WGS) entry which is preliminary data.</text>
</comment>
<dbReference type="GO" id="GO:0008270">
    <property type="term" value="F:zinc ion binding"/>
    <property type="evidence" value="ECO:0007669"/>
    <property type="project" value="InterPro"/>
</dbReference>
<accession>A0A9N8ZQT8</accession>
<sequence length="486" mass="53987">MLDGEESNVVPDEASDFIKFVNDSPSPFHAVESARLRLVNAGYEEIKERDNWSGKLKKNGKYYFTRNRSTIIAFAIGGRYVPGNGISIIGAHTDSPCLKLKPVSKKASAGYLQVGVETYGGGIWHTWFDRDLSVAGRVMVETKVEPNERQFEHKLIKINRPILRIPTLAIHLDPSVSDGFKFNKETHLTPLIATATKILTNGSDNNDKSESSTLNHHPAFLDLLVKELGVKAVNHIHDFELCLYDTQPSTIGGVFNEFIFSPRLDNLMMSFTALTALIESTNNTETLCDDTNVRLVVLFDNEEIGSKTAHGADSKLLETTIRRLVLSNIDSSTSEKDRISEATFEETIHKSFLISADMAHAVHPNYCEKYEENHRPQMHKGVVVKVNANQRYATTAATSLILREAAKKYNVPLQEFCVRADSPCGSTIGPMISANLGLRTVDVGNPQLSMHSIRETAGTDDVGHAIKLFKGFFEEFPKIDSYVVID</sequence>
<dbReference type="GO" id="GO:0006508">
    <property type="term" value="P:proteolysis"/>
    <property type="evidence" value="ECO:0007669"/>
    <property type="project" value="UniProtKB-KW"/>
</dbReference>
<evidence type="ECO:0000313" key="13">
    <source>
        <dbReference type="Proteomes" id="UP000789759"/>
    </source>
</evidence>
<evidence type="ECO:0000256" key="9">
    <source>
        <dbReference type="ARBA" id="ARBA00022833"/>
    </source>
</evidence>
<dbReference type="FunFam" id="2.30.250.10:FF:000001">
    <property type="entry name" value="Aspartyl aminopeptidase 1"/>
    <property type="match status" value="1"/>
</dbReference>
<comment type="cofactor">
    <cofactor evidence="2">
        <name>Zn(2+)</name>
        <dbReference type="ChEBI" id="CHEBI:29105"/>
    </cofactor>
</comment>
<keyword evidence="8 11" id="KW-0378">Hydrolase</keyword>
<evidence type="ECO:0000256" key="8">
    <source>
        <dbReference type="ARBA" id="ARBA00022801"/>
    </source>
</evidence>
<keyword evidence="9 11" id="KW-0862">Zinc</keyword>
<dbReference type="Gene3D" id="2.30.250.10">
    <property type="entry name" value="Aminopeptidase i, Domain 2"/>
    <property type="match status" value="1"/>
</dbReference>
<dbReference type="Pfam" id="PF02127">
    <property type="entry name" value="Peptidase_M18"/>
    <property type="match status" value="1"/>
</dbReference>
<dbReference type="GO" id="GO:0008237">
    <property type="term" value="F:metallopeptidase activity"/>
    <property type="evidence" value="ECO:0007669"/>
    <property type="project" value="UniProtKB-KW"/>
</dbReference>
<comment type="similarity">
    <text evidence="3 11">Belongs to the peptidase M18 family.</text>
</comment>
<dbReference type="OrthoDB" id="9880441at2759"/>
<dbReference type="CDD" id="cd05658">
    <property type="entry name" value="M18_DAP"/>
    <property type="match status" value="1"/>
</dbReference>
<organism evidence="12 13">
    <name type="scientific">Cetraspora pellucida</name>
    <dbReference type="NCBI Taxonomy" id="1433469"/>
    <lineage>
        <taxon>Eukaryota</taxon>
        <taxon>Fungi</taxon>
        <taxon>Fungi incertae sedis</taxon>
        <taxon>Mucoromycota</taxon>
        <taxon>Glomeromycotina</taxon>
        <taxon>Glomeromycetes</taxon>
        <taxon>Diversisporales</taxon>
        <taxon>Gigasporaceae</taxon>
        <taxon>Cetraspora</taxon>
    </lineage>
</organism>
<comment type="catalytic activity">
    <reaction evidence="1">
        <text>Release of an N-terminal aspartate or glutamate from a peptide, with a preference for aspartate.</text>
        <dbReference type="EC" id="3.4.11.21"/>
    </reaction>
</comment>
<dbReference type="InterPro" id="IPR001948">
    <property type="entry name" value="Peptidase_M18"/>
</dbReference>
<proteinExistence type="inferred from homology"/>
<evidence type="ECO:0000256" key="7">
    <source>
        <dbReference type="ARBA" id="ARBA00022723"/>
    </source>
</evidence>
<evidence type="ECO:0000256" key="11">
    <source>
        <dbReference type="RuleBase" id="RU004386"/>
    </source>
</evidence>
<evidence type="ECO:0000313" key="12">
    <source>
        <dbReference type="EMBL" id="CAG8504655.1"/>
    </source>
</evidence>
<evidence type="ECO:0000256" key="5">
    <source>
        <dbReference type="ARBA" id="ARBA00022438"/>
    </source>
</evidence>
<dbReference type="SUPFAM" id="SSF53187">
    <property type="entry name" value="Zn-dependent exopeptidases"/>
    <property type="match status" value="1"/>
</dbReference>
<dbReference type="PANTHER" id="PTHR28570">
    <property type="entry name" value="ASPARTYL AMINOPEPTIDASE"/>
    <property type="match status" value="1"/>
</dbReference>
<evidence type="ECO:0000256" key="10">
    <source>
        <dbReference type="ARBA" id="ARBA00023049"/>
    </source>
</evidence>
<dbReference type="Proteomes" id="UP000789759">
    <property type="component" value="Unassembled WGS sequence"/>
</dbReference>
<dbReference type="PRINTS" id="PR00932">
    <property type="entry name" value="AMINO1PTASE"/>
</dbReference>
<dbReference type="GO" id="GO:0004177">
    <property type="term" value="F:aminopeptidase activity"/>
    <property type="evidence" value="ECO:0007669"/>
    <property type="project" value="UniProtKB-KW"/>
</dbReference>
<keyword evidence="7 11" id="KW-0479">Metal-binding</keyword>